<dbReference type="EMBL" id="MCFL01000012">
    <property type="protein sequence ID" value="ORZ37608.1"/>
    <property type="molecule type" value="Genomic_DNA"/>
</dbReference>
<sequence length="370" mass="40037">MGSNSLSRTAVISAPPSRCSQPHIDPVSLHRKMDLPHIVASLSRYRREWMVEQLLLSQILPDAAGKVRLFLNNACLDSSSCLAVLGLACLRMANDIRHSAYVSDFKFSRFMDILRIPRPLPSLSLPLTPNQGPPVPPATPLNPMPPGSSPPAAASSQNHPQSSGHPTHASAAPAANAAPAPTPDAPALSPQLSEQGASAKKQKSKKKPKRKPALKRNDTADAVIEVTQDAIMSLATRRKRHAQHVDRLLALHWQAHLVSTGMTQFEASPSSPRPTWGARLPTRLARRAKPTDRGKSSIRLASLSLLSAAVRASHAQARTLFTVANSLNGPRRRWWSSRRPSRIPGRFGASCMRGSMPSSRPCCQALLVPK</sequence>
<evidence type="ECO:0000256" key="1">
    <source>
        <dbReference type="SAM" id="MobiDB-lite"/>
    </source>
</evidence>
<feature type="region of interest" description="Disordered" evidence="1">
    <location>
        <begin position="124"/>
        <end position="220"/>
    </location>
</feature>
<organism evidence="2 3">
    <name type="scientific">Catenaria anguillulae PL171</name>
    <dbReference type="NCBI Taxonomy" id="765915"/>
    <lineage>
        <taxon>Eukaryota</taxon>
        <taxon>Fungi</taxon>
        <taxon>Fungi incertae sedis</taxon>
        <taxon>Blastocladiomycota</taxon>
        <taxon>Blastocladiomycetes</taxon>
        <taxon>Blastocladiales</taxon>
        <taxon>Catenariaceae</taxon>
        <taxon>Catenaria</taxon>
    </lineage>
</organism>
<dbReference type="Proteomes" id="UP000193411">
    <property type="component" value="Unassembled WGS sequence"/>
</dbReference>
<name>A0A1Y2HSP1_9FUNG</name>
<reference evidence="2 3" key="1">
    <citation type="submission" date="2016-07" db="EMBL/GenBank/DDBJ databases">
        <title>Pervasive Adenine N6-methylation of Active Genes in Fungi.</title>
        <authorList>
            <consortium name="DOE Joint Genome Institute"/>
            <person name="Mondo S.J."/>
            <person name="Dannebaum R.O."/>
            <person name="Kuo R.C."/>
            <person name="Labutti K."/>
            <person name="Haridas S."/>
            <person name="Kuo A."/>
            <person name="Salamov A."/>
            <person name="Ahrendt S.R."/>
            <person name="Lipzen A."/>
            <person name="Sullivan W."/>
            <person name="Andreopoulos W.B."/>
            <person name="Clum A."/>
            <person name="Lindquist E."/>
            <person name="Daum C."/>
            <person name="Ramamoorthy G.K."/>
            <person name="Gryganskyi A."/>
            <person name="Culley D."/>
            <person name="Magnuson J.K."/>
            <person name="James T.Y."/>
            <person name="O'Malley M.A."/>
            <person name="Stajich J.E."/>
            <person name="Spatafora J.W."/>
            <person name="Visel A."/>
            <person name="Grigoriev I.V."/>
        </authorList>
    </citation>
    <scope>NUCLEOTIDE SEQUENCE [LARGE SCALE GENOMIC DNA]</scope>
    <source>
        <strain evidence="2 3">PL171</strain>
    </source>
</reference>
<accession>A0A1Y2HSP1</accession>
<feature type="compositionally biased region" description="Basic residues" evidence="1">
    <location>
        <begin position="200"/>
        <end position="214"/>
    </location>
</feature>
<feature type="compositionally biased region" description="Polar residues" evidence="1">
    <location>
        <begin position="1"/>
        <end position="10"/>
    </location>
</feature>
<evidence type="ECO:0000313" key="3">
    <source>
        <dbReference type="Proteomes" id="UP000193411"/>
    </source>
</evidence>
<feature type="region of interest" description="Disordered" evidence="1">
    <location>
        <begin position="1"/>
        <end position="22"/>
    </location>
</feature>
<feature type="compositionally biased region" description="Pro residues" evidence="1">
    <location>
        <begin position="131"/>
        <end position="149"/>
    </location>
</feature>
<evidence type="ECO:0000313" key="2">
    <source>
        <dbReference type="EMBL" id="ORZ37608.1"/>
    </source>
</evidence>
<proteinExistence type="predicted"/>
<comment type="caution">
    <text evidence="2">The sequence shown here is derived from an EMBL/GenBank/DDBJ whole genome shotgun (WGS) entry which is preliminary data.</text>
</comment>
<protein>
    <submittedName>
        <fullName evidence="2">Uncharacterized protein</fullName>
    </submittedName>
</protein>
<keyword evidence="3" id="KW-1185">Reference proteome</keyword>
<gene>
    <name evidence="2" type="ORF">BCR44DRAFT_1036349</name>
</gene>
<dbReference type="AlphaFoldDB" id="A0A1Y2HSP1"/>
<feature type="compositionally biased region" description="Low complexity" evidence="1">
    <location>
        <begin position="150"/>
        <end position="190"/>
    </location>
</feature>